<evidence type="ECO:0000256" key="2">
    <source>
        <dbReference type="ARBA" id="ARBA00004323"/>
    </source>
</evidence>
<evidence type="ECO:0000256" key="8">
    <source>
        <dbReference type="ARBA" id="ARBA00022692"/>
    </source>
</evidence>
<dbReference type="Proteomes" id="UP000791440">
    <property type="component" value="Unassembled WGS sequence"/>
</dbReference>
<evidence type="ECO:0000313" key="16">
    <source>
        <dbReference type="EMBL" id="KAG6459021.1"/>
    </source>
</evidence>
<evidence type="ECO:0000256" key="5">
    <source>
        <dbReference type="ARBA" id="ARBA00008661"/>
    </source>
</evidence>
<keyword evidence="13" id="KW-0325">Glycoprotein</keyword>
<keyword evidence="11 15" id="KW-0333">Golgi apparatus</keyword>
<evidence type="ECO:0000256" key="1">
    <source>
        <dbReference type="ARBA" id="ARBA00001936"/>
    </source>
</evidence>
<keyword evidence="12 15" id="KW-0472">Membrane</keyword>
<evidence type="ECO:0000256" key="9">
    <source>
        <dbReference type="ARBA" id="ARBA00022968"/>
    </source>
</evidence>
<feature type="transmembrane region" description="Helical" evidence="15">
    <location>
        <begin position="28"/>
        <end position="48"/>
    </location>
</feature>
<dbReference type="EMBL" id="JH668605">
    <property type="protein sequence ID" value="KAG6459021.1"/>
    <property type="molecule type" value="Genomic_DNA"/>
</dbReference>
<comment type="caution">
    <text evidence="16">The sequence shown here is derived from an EMBL/GenBank/DDBJ whole genome shotgun (WGS) entry which is preliminary data.</text>
</comment>
<evidence type="ECO:0000256" key="4">
    <source>
        <dbReference type="ARBA" id="ARBA00005093"/>
    </source>
</evidence>
<dbReference type="InterPro" id="IPR002659">
    <property type="entry name" value="Glyco_trans_31"/>
</dbReference>
<evidence type="ECO:0000313" key="17">
    <source>
        <dbReference type="Proteomes" id="UP000791440"/>
    </source>
</evidence>
<evidence type="ECO:0000256" key="6">
    <source>
        <dbReference type="ARBA" id="ARBA00022676"/>
    </source>
</evidence>
<evidence type="ECO:0000256" key="13">
    <source>
        <dbReference type="ARBA" id="ARBA00023180"/>
    </source>
</evidence>
<keyword evidence="17" id="KW-1185">Reference proteome</keyword>
<sequence>MILCQTCKYIKDRRSDKMFLIYLRKYKIMILFSVFFFYIGCGITLSFLRMDCADALSKTSKASLLSIPNVEYAVLITSAPVNEKKRDAIRATWGKFATNIFLENGEVLYKWNHSQATYQTQHEQIKFYFCIGTEGLTDNEMQKLIDENKRSTDLLLLENLKDSYQNLTKKILLTMKWFSQKVKGLKYVIKCDDDSFVRVDLIIRELEAFAPEMSSVEINKYVTHKRPLNKYQGLYWGYFNGKARVYLKGKWEEKDWFLCDNYLPYALGGGYVISSSIVQYIGNNAEFLRCYNSEDVSMGVWTAALDGINRVHDVRFDTEWKSRGCTKDMLVRHKQTPSDMFLMYKTLVETHGEQLCKTENTVRRSYYYNWNVLPSSCCK</sequence>
<evidence type="ECO:0000256" key="11">
    <source>
        <dbReference type="ARBA" id="ARBA00023034"/>
    </source>
</evidence>
<dbReference type="PANTHER" id="PTHR11214:SF3">
    <property type="entry name" value="BETA-1,3-GALACTOSYLTRANSFERASE 6"/>
    <property type="match status" value="1"/>
</dbReference>
<comment type="similarity">
    <text evidence="5 15">Belongs to the glycosyltransferase 31 family.</text>
</comment>
<comment type="pathway">
    <text evidence="3">Glycan metabolism; chondroitin sulfate biosynthesis.</text>
</comment>
<organism evidence="16 17">
    <name type="scientific">Manduca sexta</name>
    <name type="common">Tobacco hawkmoth</name>
    <name type="synonym">Tobacco hornworm</name>
    <dbReference type="NCBI Taxonomy" id="7130"/>
    <lineage>
        <taxon>Eukaryota</taxon>
        <taxon>Metazoa</taxon>
        <taxon>Ecdysozoa</taxon>
        <taxon>Arthropoda</taxon>
        <taxon>Hexapoda</taxon>
        <taxon>Insecta</taxon>
        <taxon>Pterygota</taxon>
        <taxon>Neoptera</taxon>
        <taxon>Endopterygota</taxon>
        <taxon>Lepidoptera</taxon>
        <taxon>Glossata</taxon>
        <taxon>Ditrysia</taxon>
        <taxon>Bombycoidea</taxon>
        <taxon>Sphingidae</taxon>
        <taxon>Sphinginae</taxon>
        <taxon>Sphingini</taxon>
        <taxon>Manduca</taxon>
    </lineage>
</organism>
<comment type="subcellular location">
    <subcellularLocation>
        <location evidence="2 15">Golgi apparatus membrane</location>
        <topology evidence="2 15">Single-pass type II membrane protein</topology>
    </subcellularLocation>
</comment>
<accession>A0A922CUW0</accession>
<evidence type="ECO:0000256" key="3">
    <source>
        <dbReference type="ARBA" id="ARBA00004840"/>
    </source>
</evidence>
<evidence type="ECO:0000256" key="15">
    <source>
        <dbReference type="RuleBase" id="RU363063"/>
    </source>
</evidence>
<evidence type="ECO:0000256" key="12">
    <source>
        <dbReference type="ARBA" id="ARBA00023136"/>
    </source>
</evidence>
<keyword evidence="6 15" id="KW-0328">Glycosyltransferase</keyword>
<name>A0A922CUW0_MANSE</name>
<dbReference type="GO" id="GO:0006493">
    <property type="term" value="P:protein O-linked glycosylation"/>
    <property type="evidence" value="ECO:0007669"/>
    <property type="project" value="TreeGrafter"/>
</dbReference>
<dbReference type="AlphaFoldDB" id="A0A922CUW0"/>
<dbReference type="Pfam" id="PF01762">
    <property type="entry name" value="Galactosyl_T"/>
    <property type="match status" value="1"/>
</dbReference>
<evidence type="ECO:0000256" key="14">
    <source>
        <dbReference type="ARBA" id="ARBA00023211"/>
    </source>
</evidence>
<keyword evidence="14" id="KW-0464">Manganese</keyword>
<keyword evidence="8 15" id="KW-0812">Transmembrane</keyword>
<dbReference type="PANTHER" id="PTHR11214">
    <property type="entry name" value="BETA-1,3-N-ACETYLGLUCOSAMINYLTRANSFERASE"/>
    <property type="match status" value="1"/>
</dbReference>
<proteinExistence type="inferred from homology"/>
<dbReference type="FunFam" id="3.90.550.50:FF:000018">
    <property type="entry name" value="Hexosyltransferase"/>
    <property type="match status" value="1"/>
</dbReference>
<comment type="pathway">
    <text evidence="4">Glycan metabolism; heparan sulfate biosynthesis.</text>
</comment>
<gene>
    <name evidence="16" type="ORF">O3G_MSEX011154</name>
</gene>
<keyword evidence="10 15" id="KW-1133">Transmembrane helix</keyword>
<keyword evidence="9 15" id="KW-0735">Signal-anchor</keyword>
<dbReference type="Gene3D" id="3.90.550.50">
    <property type="match status" value="1"/>
</dbReference>
<dbReference type="GO" id="GO:0006024">
    <property type="term" value="P:glycosaminoglycan biosynthetic process"/>
    <property type="evidence" value="ECO:0007669"/>
    <property type="project" value="UniProtKB-ARBA"/>
</dbReference>
<evidence type="ECO:0000256" key="10">
    <source>
        <dbReference type="ARBA" id="ARBA00022989"/>
    </source>
</evidence>
<reference evidence="16" key="2">
    <citation type="submission" date="2020-12" db="EMBL/GenBank/DDBJ databases">
        <authorList>
            <person name="Kanost M."/>
        </authorList>
    </citation>
    <scope>NUCLEOTIDE SEQUENCE</scope>
</reference>
<keyword evidence="7" id="KW-0808">Transferase</keyword>
<protein>
    <recommendedName>
        <fullName evidence="15">Hexosyltransferase</fullName>
        <ecNumber evidence="15">2.4.1.-</ecNumber>
    </recommendedName>
</protein>
<evidence type="ECO:0000256" key="7">
    <source>
        <dbReference type="ARBA" id="ARBA00022679"/>
    </source>
</evidence>
<dbReference type="GO" id="GO:0000139">
    <property type="term" value="C:Golgi membrane"/>
    <property type="evidence" value="ECO:0007669"/>
    <property type="project" value="UniProtKB-SubCell"/>
</dbReference>
<comment type="cofactor">
    <cofactor evidence="1">
        <name>Mn(2+)</name>
        <dbReference type="ChEBI" id="CHEBI:29035"/>
    </cofactor>
</comment>
<dbReference type="EC" id="2.4.1.-" evidence="15"/>
<dbReference type="GO" id="GO:0047220">
    <property type="term" value="F:galactosylxylosylprotein 3-beta-galactosyltransferase activity"/>
    <property type="evidence" value="ECO:0007669"/>
    <property type="project" value="UniProtKB-ARBA"/>
</dbReference>
<reference evidence="16" key="1">
    <citation type="journal article" date="2016" name="Insect Biochem. Mol. Biol.">
        <title>Multifaceted biological insights from a draft genome sequence of the tobacco hornworm moth, Manduca sexta.</title>
        <authorList>
            <person name="Kanost M.R."/>
            <person name="Arrese E.L."/>
            <person name="Cao X."/>
            <person name="Chen Y.R."/>
            <person name="Chellapilla S."/>
            <person name="Goldsmith M.R."/>
            <person name="Grosse-Wilde E."/>
            <person name="Heckel D.G."/>
            <person name="Herndon N."/>
            <person name="Jiang H."/>
            <person name="Papanicolaou A."/>
            <person name="Qu J."/>
            <person name="Soulages J.L."/>
            <person name="Vogel H."/>
            <person name="Walters J."/>
            <person name="Waterhouse R.M."/>
            <person name="Ahn S.J."/>
            <person name="Almeida F.C."/>
            <person name="An C."/>
            <person name="Aqrawi P."/>
            <person name="Bretschneider A."/>
            <person name="Bryant W.B."/>
            <person name="Bucks S."/>
            <person name="Chao H."/>
            <person name="Chevignon G."/>
            <person name="Christen J.M."/>
            <person name="Clarke D.F."/>
            <person name="Dittmer N.T."/>
            <person name="Ferguson L.C.F."/>
            <person name="Garavelou S."/>
            <person name="Gordon K.H.J."/>
            <person name="Gunaratna R.T."/>
            <person name="Han Y."/>
            <person name="Hauser F."/>
            <person name="He Y."/>
            <person name="Heidel-Fischer H."/>
            <person name="Hirsh A."/>
            <person name="Hu Y."/>
            <person name="Jiang H."/>
            <person name="Kalra D."/>
            <person name="Klinner C."/>
            <person name="Konig C."/>
            <person name="Kovar C."/>
            <person name="Kroll A.R."/>
            <person name="Kuwar S.S."/>
            <person name="Lee S.L."/>
            <person name="Lehman R."/>
            <person name="Li K."/>
            <person name="Li Z."/>
            <person name="Liang H."/>
            <person name="Lovelace S."/>
            <person name="Lu Z."/>
            <person name="Mansfield J.H."/>
            <person name="McCulloch K.J."/>
            <person name="Mathew T."/>
            <person name="Morton B."/>
            <person name="Muzny D.M."/>
            <person name="Neunemann D."/>
            <person name="Ongeri F."/>
            <person name="Pauchet Y."/>
            <person name="Pu L.L."/>
            <person name="Pyrousis I."/>
            <person name="Rao X.J."/>
            <person name="Redding A."/>
            <person name="Roesel C."/>
            <person name="Sanchez-Gracia A."/>
            <person name="Schaack S."/>
            <person name="Shukla A."/>
            <person name="Tetreau G."/>
            <person name="Wang Y."/>
            <person name="Xiong G.H."/>
            <person name="Traut W."/>
            <person name="Walsh T.K."/>
            <person name="Worley K.C."/>
            <person name="Wu D."/>
            <person name="Wu W."/>
            <person name="Wu Y.Q."/>
            <person name="Zhang X."/>
            <person name="Zou Z."/>
            <person name="Zucker H."/>
            <person name="Briscoe A.D."/>
            <person name="Burmester T."/>
            <person name="Clem R.J."/>
            <person name="Feyereisen R."/>
            <person name="Grimmelikhuijzen C.J.P."/>
            <person name="Hamodrakas S.J."/>
            <person name="Hansson B.S."/>
            <person name="Huguet E."/>
            <person name="Jermiin L.S."/>
            <person name="Lan Q."/>
            <person name="Lehman H.K."/>
            <person name="Lorenzen M."/>
            <person name="Merzendorfer H."/>
            <person name="Michalopoulos I."/>
            <person name="Morton D.B."/>
            <person name="Muthukrishnan S."/>
            <person name="Oakeshott J.G."/>
            <person name="Palmer W."/>
            <person name="Park Y."/>
            <person name="Passarelli A.L."/>
            <person name="Rozas J."/>
            <person name="Schwartz L.M."/>
            <person name="Smith W."/>
            <person name="Southgate A."/>
            <person name="Vilcinskas A."/>
            <person name="Vogt R."/>
            <person name="Wang P."/>
            <person name="Werren J."/>
            <person name="Yu X.Q."/>
            <person name="Zhou J.J."/>
            <person name="Brown S.J."/>
            <person name="Scherer S.E."/>
            <person name="Richards S."/>
            <person name="Blissard G.W."/>
        </authorList>
    </citation>
    <scope>NUCLEOTIDE SEQUENCE</scope>
</reference>